<gene>
    <name evidence="5" type="ORF">HXO56_11675</name>
</gene>
<accession>A0A930PG77</accession>
<dbReference type="Gene3D" id="2.130.10.10">
    <property type="entry name" value="YVTN repeat-like/Quinoprotein amine dehydrogenase"/>
    <property type="match status" value="1"/>
</dbReference>
<evidence type="ECO:0000313" key="5">
    <source>
        <dbReference type="EMBL" id="MBF1650715.1"/>
    </source>
</evidence>
<feature type="domain" description="SLH" evidence="4">
    <location>
        <begin position="613"/>
        <end position="665"/>
    </location>
</feature>
<sequence>MTPSSNHGISRPMQRALASAGAVSLVVASLSAMPASFANEQQPVPHDTSSGCRNIAITADRYQGLPGEYQLAYSNYTRNLYTTFSNGRPPVYTGGVGVWTTYGEIPTLDEVMLPGTVDFVPSGQTEATSKQLASPDGIAIDDAHGTIWVTQTRTNSVTVYDLYTKKELWTSYDAQNPENGAVSRPREVKVDAKSGKAFVSGSGGVTVFDLKSHQVIQKINFTRSDGSADTGMNMELDSEGGRLYVPSLNSGTLKVINTETLAVEQTIELHKEVADAQLRPSDVTIDKSLGEIYVSSQGDMDRETKVSKGNSGVTVYDLKTGEYKKSINFGKQTLAVTADEEHDVVYATDFATGKIGVIDGRTGSITHEVSTGAEGGANDVLVTPEGEVYAVVRDKFADNVTTGYTLDPTTGKFKEAASTEPKGENGADTPIVVNSLVKITPTFTPVPNIPQCDPVQTQQVVATTSTAGAVYPRGTSTAPSQTSNGDTPVFSDVPEGYPFYADIQWLAHQRLSFGWADGTYHPQQPVDRGAMAAYFYRMAGSPEVALPETSPFKDVDSSHPFYKEIVWMSQQGITTGYEDGSYRPNASVNRGAMAAFFFRYAKVTNYEAPQTPQFKDVDRNNPFYREISWFKDQHITTGWGDGTFRPNEPIQRATMAAFIHRFAVK</sequence>
<feature type="chain" id="PRO_5037645449" evidence="3">
    <location>
        <begin position="39"/>
        <end position="665"/>
    </location>
</feature>
<dbReference type="InterPro" id="IPR051200">
    <property type="entry name" value="Host-pathogen_enzymatic-act"/>
</dbReference>
<evidence type="ECO:0000256" key="2">
    <source>
        <dbReference type="PROSITE-ProRule" id="PRU00504"/>
    </source>
</evidence>
<dbReference type="SUPFAM" id="SSF50969">
    <property type="entry name" value="YVTN repeat-like/Quinoprotein amine dehydrogenase"/>
    <property type="match status" value="1"/>
</dbReference>
<feature type="repeat" description="NHL" evidence="2">
    <location>
        <begin position="123"/>
        <end position="163"/>
    </location>
</feature>
<dbReference type="AlphaFoldDB" id="A0A930PG77"/>
<dbReference type="Proteomes" id="UP000769484">
    <property type="component" value="Unassembled WGS sequence"/>
</dbReference>
<keyword evidence="3" id="KW-0732">Signal</keyword>
<dbReference type="InterPro" id="IPR001258">
    <property type="entry name" value="NHL_repeat"/>
</dbReference>
<dbReference type="InterPro" id="IPR011044">
    <property type="entry name" value="Quino_amine_DH_bsu"/>
</dbReference>
<dbReference type="EMBL" id="JABZXJ010000099">
    <property type="protein sequence ID" value="MBF1650715.1"/>
    <property type="molecule type" value="Genomic_DNA"/>
</dbReference>
<evidence type="ECO:0000259" key="4">
    <source>
        <dbReference type="PROSITE" id="PS51272"/>
    </source>
</evidence>
<dbReference type="Pfam" id="PF00395">
    <property type="entry name" value="SLH"/>
    <property type="match status" value="3"/>
</dbReference>
<feature type="domain" description="SLH" evidence="4">
    <location>
        <begin position="486"/>
        <end position="547"/>
    </location>
</feature>
<evidence type="ECO:0000256" key="3">
    <source>
        <dbReference type="SAM" id="SignalP"/>
    </source>
</evidence>
<dbReference type="InterPro" id="IPR015943">
    <property type="entry name" value="WD40/YVTN_repeat-like_dom_sf"/>
</dbReference>
<evidence type="ECO:0000256" key="1">
    <source>
        <dbReference type="ARBA" id="ARBA00022737"/>
    </source>
</evidence>
<reference evidence="5" key="1">
    <citation type="submission" date="2020-04" db="EMBL/GenBank/DDBJ databases">
        <title>Deep metagenomics examines the oral microbiome during advanced dental caries in children, revealing novel taxa and co-occurrences with host molecules.</title>
        <authorList>
            <person name="Baker J.L."/>
            <person name="Morton J.T."/>
            <person name="Dinis M."/>
            <person name="Alvarez R."/>
            <person name="Tran N.C."/>
            <person name="Knight R."/>
            <person name="Edlund A."/>
        </authorList>
    </citation>
    <scope>NUCLEOTIDE SEQUENCE</scope>
    <source>
        <strain evidence="5">JCVI_47_bin.4</strain>
    </source>
</reference>
<feature type="domain" description="SLH" evidence="4">
    <location>
        <begin position="548"/>
        <end position="611"/>
    </location>
</feature>
<name>A0A930PG77_9MICC</name>
<comment type="caution">
    <text evidence="5">The sequence shown here is derived from an EMBL/GenBank/DDBJ whole genome shotgun (WGS) entry which is preliminary data.</text>
</comment>
<protein>
    <submittedName>
        <fullName evidence="5">S-layer homology domain-containing protein</fullName>
    </submittedName>
</protein>
<dbReference type="PROSITE" id="PS51125">
    <property type="entry name" value="NHL"/>
    <property type="match status" value="1"/>
</dbReference>
<keyword evidence="1" id="KW-0677">Repeat</keyword>
<feature type="signal peptide" evidence="3">
    <location>
        <begin position="1"/>
        <end position="38"/>
    </location>
</feature>
<dbReference type="PANTHER" id="PTHR47197:SF3">
    <property type="entry name" value="DIHYDRO-HEME D1 DEHYDROGENASE"/>
    <property type="match status" value="1"/>
</dbReference>
<evidence type="ECO:0000313" key="6">
    <source>
        <dbReference type="Proteomes" id="UP000769484"/>
    </source>
</evidence>
<organism evidence="5 6">
    <name type="scientific">Rothia dentocariosa</name>
    <dbReference type="NCBI Taxonomy" id="2047"/>
    <lineage>
        <taxon>Bacteria</taxon>
        <taxon>Bacillati</taxon>
        <taxon>Actinomycetota</taxon>
        <taxon>Actinomycetes</taxon>
        <taxon>Micrococcales</taxon>
        <taxon>Micrococcaceae</taxon>
        <taxon>Rothia</taxon>
    </lineage>
</organism>
<dbReference type="PANTHER" id="PTHR47197">
    <property type="entry name" value="PROTEIN NIRF"/>
    <property type="match status" value="1"/>
</dbReference>
<dbReference type="PROSITE" id="PS51272">
    <property type="entry name" value="SLH"/>
    <property type="match status" value="3"/>
</dbReference>
<dbReference type="InterPro" id="IPR001119">
    <property type="entry name" value="SLH_dom"/>
</dbReference>
<proteinExistence type="predicted"/>